<dbReference type="HOGENOM" id="CLU_2675277_0_0_1"/>
<keyword evidence="2" id="KW-1185">Reference proteome</keyword>
<dbReference type="AlphaFoldDB" id="A0A0E0IU38"/>
<evidence type="ECO:0000313" key="1">
    <source>
        <dbReference type="EnsemblPlants" id="ONIVA10G14830.1"/>
    </source>
</evidence>
<reference evidence="1" key="1">
    <citation type="submission" date="2015-04" db="UniProtKB">
        <authorList>
            <consortium name="EnsemblPlants"/>
        </authorList>
    </citation>
    <scope>IDENTIFICATION</scope>
    <source>
        <strain evidence="1">SL10</strain>
    </source>
</reference>
<name>A0A0E0IU38_ORYNI</name>
<dbReference type="Gramene" id="ONIVA10G14830.1">
    <property type="protein sequence ID" value="ONIVA10G14830.1"/>
    <property type="gene ID" value="ONIVA10G14830"/>
</dbReference>
<reference evidence="1" key="2">
    <citation type="submission" date="2018-04" db="EMBL/GenBank/DDBJ databases">
        <title>OnivRS2 (Oryza nivara Reference Sequence Version 2).</title>
        <authorList>
            <person name="Zhang J."/>
            <person name="Kudrna D."/>
            <person name="Lee S."/>
            <person name="Talag J."/>
            <person name="Rajasekar S."/>
            <person name="Welchert J."/>
            <person name="Hsing Y.-I."/>
            <person name="Wing R.A."/>
        </authorList>
    </citation>
    <scope>NUCLEOTIDE SEQUENCE [LARGE SCALE GENOMIC DNA]</scope>
</reference>
<protein>
    <submittedName>
        <fullName evidence="1">Uncharacterized protein</fullName>
    </submittedName>
</protein>
<organism evidence="1">
    <name type="scientific">Oryza nivara</name>
    <name type="common">Indian wild rice</name>
    <name type="synonym">Oryza sativa f. spontanea</name>
    <dbReference type="NCBI Taxonomy" id="4536"/>
    <lineage>
        <taxon>Eukaryota</taxon>
        <taxon>Viridiplantae</taxon>
        <taxon>Streptophyta</taxon>
        <taxon>Embryophyta</taxon>
        <taxon>Tracheophyta</taxon>
        <taxon>Spermatophyta</taxon>
        <taxon>Magnoliopsida</taxon>
        <taxon>Liliopsida</taxon>
        <taxon>Poales</taxon>
        <taxon>Poaceae</taxon>
        <taxon>BOP clade</taxon>
        <taxon>Oryzoideae</taxon>
        <taxon>Oryzeae</taxon>
        <taxon>Oryzinae</taxon>
        <taxon>Oryza</taxon>
    </lineage>
</organism>
<dbReference type="EnsemblPlants" id="ONIVA10G14830.1">
    <property type="protein sequence ID" value="ONIVA10G14830.1"/>
    <property type="gene ID" value="ONIVA10G14830"/>
</dbReference>
<accession>A0A0E0IU38</accession>
<evidence type="ECO:0000313" key="2">
    <source>
        <dbReference type="Proteomes" id="UP000006591"/>
    </source>
</evidence>
<sequence>MTASRIVRQTLGVAGCPGGGMSQTPSSCGIDRVVKQYKKEKQLDNNQRRAKMMQCRLKEAKETSTWLQDAGKYNT</sequence>
<proteinExistence type="predicted"/>
<dbReference type="Proteomes" id="UP000006591">
    <property type="component" value="Chromosome 10"/>
</dbReference>